<dbReference type="PRINTS" id="PR01210">
    <property type="entry name" value="GGTRANSPTASE"/>
</dbReference>
<sequence>MTGFNWHNPYPTTRIPVFARNVVSTSHPLAAQAGLRMLWKGGNAVDAALAAAAAITVVEPVSCGLGGDAFALVWDGERLSGLNASGVAPAAWNVDYFRKRHGENAHGFANKPTRGWDTVTVPGVIAGWEALHAKFGSLPFADLLEPAIEIAERGYAVPPIVAHKWAAAVPELQGLPGFADTFMPHGRAPHVGERVCLPGHAQTLRTLAKDGARAFYEGALAERIAAFAREGGGAMTEADLRAYRPEWVEPIGKRFGRHTIHEIPPNGQGIAALIALGIAEQAGVTEWPLDSVDSQHLQIEAMKLAFADVYRYVADPRAMDVTPEQMLDDAYLAERAKLIDPARATHFGAGRPHSGGTIYLSAADERGMMVSFIQSNYMGFGSGLVVPGTGIALQNRGHGFSMDPASPNVVAGGKRPFHTIIPAFVTEEVDGRTEAVMSFGVMGGDMQPQGHLQTVVRMLGYGQQPQAACDAPRWKVNRDFTLDVESTMNRATVDALAARGHTIQSIDDPYMDFGSGQFIWRLDRDDRERGYVAASDSRRDGLAAGF</sequence>
<dbReference type="InterPro" id="IPR029055">
    <property type="entry name" value="Ntn_hydrolases_N"/>
</dbReference>
<dbReference type="GO" id="GO:0016740">
    <property type="term" value="F:transferase activity"/>
    <property type="evidence" value="ECO:0007669"/>
    <property type="project" value="UniProtKB-KW"/>
</dbReference>
<dbReference type="Pfam" id="PF01019">
    <property type="entry name" value="G_glu_transpept"/>
    <property type="match status" value="1"/>
</dbReference>
<dbReference type="SUPFAM" id="SSF56235">
    <property type="entry name" value="N-terminal nucleophile aminohydrolases (Ntn hydrolases)"/>
    <property type="match status" value="1"/>
</dbReference>
<dbReference type="MEROPS" id="T03.025"/>
<keyword evidence="1" id="KW-0808">Transferase</keyword>
<proteinExistence type="predicted"/>
<evidence type="ECO:0000313" key="1">
    <source>
        <dbReference type="EMBL" id="KEA57954.1"/>
    </source>
</evidence>
<gene>
    <name evidence="1" type="ORF">DT99_19305</name>
</gene>
<accession>A0A071MAL6</accession>
<dbReference type="Gene3D" id="3.60.20.40">
    <property type="match status" value="1"/>
</dbReference>
<dbReference type="PANTHER" id="PTHR43881">
    <property type="entry name" value="GAMMA-GLUTAMYLTRANSPEPTIDASE (AFU_ORTHOLOGUE AFUA_4G13580)"/>
    <property type="match status" value="1"/>
</dbReference>
<reference evidence="1" key="1">
    <citation type="submission" date="2014-04" db="EMBL/GenBank/DDBJ databases">
        <title>In planta biocontrol of soil-borne Fusarium wilt of banana through a plant endophytic bacterium, Burkholderia cenocepacia 869T2.</title>
        <authorList>
            <person name="Ho Y.-N."/>
            <person name="Chiang H.-M."/>
            <person name="Chao C.-P."/>
            <person name="Su C.-C."/>
            <person name="Hsu H.-F."/>
            <person name="Guo C.-T."/>
            <person name="Hsieh J.-L."/>
            <person name="Huang C.-C."/>
        </authorList>
    </citation>
    <scope>NUCLEOTIDE SEQUENCE [LARGE SCALE GENOMIC DNA]</scope>
    <source>
        <strain evidence="1">869T2</strain>
    </source>
</reference>
<dbReference type="Gene3D" id="1.10.246.130">
    <property type="match status" value="1"/>
</dbReference>
<dbReference type="InterPro" id="IPR043138">
    <property type="entry name" value="GGT_lsub"/>
</dbReference>
<organism evidence="1">
    <name type="scientific">Burkholderia cenocepacia</name>
    <dbReference type="NCBI Taxonomy" id="95486"/>
    <lineage>
        <taxon>Bacteria</taxon>
        <taxon>Pseudomonadati</taxon>
        <taxon>Pseudomonadota</taxon>
        <taxon>Betaproteobacteria</taxon>
        <taxon>Burkholderiales</taxon>
        <taxon>Burkholderiaceae</taxon>
        <taxon>Burkholderia</taxon>
        <taxon>Burkholderia cepacia complex</taxon>
    </lineage>
</organism>
<dbReference type="EMBL" id="JJOA01000015">
    <property type="protein sequence ID" value="KEA57954.1"/>
    <property type="molecule type" value="Genomic_DNA"/>
</dbReference>
<protein>
    <submittedName>
        <fullName evidence="1">Gamma-glutamyltransferase</fullName>
    </submittedName>
</protein>
<dbReference type="InterPro" id="IPR043137">
    <property type="entry name" value="GGT_ssub_C"/>
</dbReference>
<dbReference type="PANTHER" id="PTHR43881:SF1">
    <property type="entry name" value="GAMMA-GLUTAMYLTRANSPEPTIDASE (AFU_ORTHOLOGUE AFUA_4G13580)"/>
    <property type="match status" value="1"/>
</dbReference>
<dbReference type="OrthoDB" id="5297205at2"/>
<name>A0A071MAL6_9BURK</name>
<dbReference type="InterPro" id="IPR052896">
    <property type="entry name" value="GGT-like_enzyme"/>
</dbReference>
<dbReference type="AlphaFoldDB" id="A0A071MAL6"/>
<comment type="caution">
    <text evidence="1">The sequence shown here is derived from an EMBL/GenBank/DDBJ whole genome shotgun (WGS) entry which is preliminary data.</text>
</comment>